<feature type="compositionally biased region" description="Acidic residues" evidence="1">
    <location>
        <begin position="90"/>
        <end position="128"/>
    </location>
</feature>
<keyword evidence="3" id="KW-1185">Reference proteome</keyword>
<dbReference type="InterPro" id="IPR013885">
    <property type="entry name" value="DUF1764_euk"/>
</dbReference>
<sequence>MAKNKSNANASTSGNQSTSIQGGKKRAQTTAAFEIDDIFAAATKPKPVPVVARAEMGSIKALMHKANEKDKKGKGKGKVLEQVPGKQVDENSDEDDSEDEDEDSDDSSAEFDPEQEDEPEIEDDDEGGEEGKHTSNKTKPQTLDSISAAILANKTKPVVVTRIVETVVDGSGAIERYRPPPMGRTGTKLDEDDLTFRDSRGDTRKRTEEGYPIYDTKELKIGLGGGTPDCPFDCQCCF</sequence>
<feature type="compositionally biased region" description="Polar residues" evidence="1">
    <location>
        <begin position="1"/>
        <end position="21"/>
    </location>
</feature>
<evidence type="ECO:0000256" key="1">
    <source>
        <dbReference type="SAM" id="MobiDB-lite"/>
    </source>
</evidence>
<proteinExistence type="predicted"/>
<accession>A0A238FED9</accession>
<feature type="compositionally biased region" description="Basic and acidic residues" evidence="1">
    <location>
        <begin position="194"/>
        <end position="208"/>
    </location>
</feature>
<feature type="region of interest" description="Disordered" evidence="1">
    <location>
        <begin position="62"/>
        <end position="143"/>
    </location>
</feature>
<evidence type="ECO:0000313" key="2">
    <source>
        <dbReference type="EMBL" id="SCV70471.1"/>
    </source>
</evidence>
<feature type="region of interest" description="Disordered" evidence="1">
    <location>
        <begin position="1"/>
        <end position="28"/>
    </location>
</feature>
<dbReference type="Pfam" id="PF08576">
    <property type="entry name" value="DUF1764"/>
    <property type="match status" value="1"/>
</dbReference>
<dbReference type="OrthoDB" id="20835at2759"/>
<evidence type="ECO:0000313" key="3">
    <source>
        <dbReference type="Proteomes" id="UP000198372"/>
    </source>
</evidence>
<name>A0A238FED9_9BASI</name>
<dbReference type="PANTHER" id="PTHR34066:SF1">
    <property type="entry name" value="DUF1764 FAMILY PROTEIN"/>
    <property type="match status" value="1"/>
</dbReference>
<dbReference type="AlphaFoldDB" id="A0A238FED9"/>
<protein>
    <submittedName>
        <fullName evidence="2">BQ2448_1865 protein</fullName>
    </submittedName>
</protein>
<reference evidence="3" key="1">
    <citation type="submission" date="2016-09" db="EMBL/GenBank/DDBJ databases">
        <authorList>
            <person name="Jeantristanb JTB J.-T."/>
            <person name="Ricardo R."/>
        </authorList>
    </citation>
    <scope>NUCLEOTIDE SEQUENCE [LARGE SCALE GENOMIC DNA]</scope>
</reference>
<dbReference type="Proteomes" id="UP000198372">
    <property type="component" value="Unassembled WGS sequence"/>
</dbReference>
<gene>
    <name evidence="2" type="ORF">BQ2448_1865</name>
</gene>
<feature type="region of interest" description="Disordered" evidence="1">
    <location>
        <begin position="173"/>
        <end position="208"/>
    </location>
</feature>
<organism evidence="2 3">
    <name type="scientific">Microbotryum intermedium</name>
    <dbReference type="NCBI Taxonomy" id="269621"/>
    <lineage>
        <taxon>Eukaryota</taxon>
        <taxon>Fungi</taxon>
        <taxon>Dikarya</taxon>
        <taxon>Basidiomycota</taxon>
        <taxon>Pucciniomycotina</taxon>
        <taxon>Microbotryomycetes</taxon>
        <taxon>Microbotryales</taxon>
        <taxon>Microbotryaceae</taxon>
        <taxon>Microbotryum</taxon>
    </lineage>
</organism>
<dbReference type="PANTHER" id="PTHR34066">
    <property type="entry name" value="GROWTH FACTOR 2"/>
    <property type="match status" value="1"/>
</dbReference>
<dbReference type="EMBL" id="FMSP01000005">
    <property type="protein sequence ID" value="SCV70471.1"/>
    <property type="molecule type" value="Genomic_DNA"/>
</dbReference>